<dbReference type="InterPro" id="IPR002528">
    <property type="entry name" value="MATE_fam"/>
</dbReference>
<feature type="transmembrane region" description="Helical" evidence="10">
    <location>
        <begin position="101"/>
        <end position="124"/>
    </location>
</feature>
<dbReference type="NCBIfam" id="TIGR00797">
    <property type="entry name" value="matE"/>
    <property type="match status" value="1"/>
</dbReference>
<accession>B9E4L6</accession>
<dbReference type="Pfam" id="PF01554">
    <property type="entry name" value="MatE"/>
    <property type="match status" value="2"/>
</dbReference>
<evidence type="ECO:0000256" key="7">
    <source>
        <dbReference type="ARBA" id="ARBA00022989"/>
    </source>
</evidence>
<dbReference type="EMBL" id="AP009049">
    <property type="protein sequence ID" value="BAH07441.1"/>
    <property type="molecule type" value="Genomic_DNA"/>
</dbReference>
<comment type="similarity">
    <text evidence="2">Belongs to the multi antimicrobial extrusion (MATE) (TC 2.A.66.1) family. MepA subfamily.</text>
</comment>
<evidence type="ECO:0000256" key="6">
    <source>
        <dbReference type="ARBA" id="ARBA00022692"/>
    </source>
</evidence>
<feature type="transmembrane region" description="Helical" evidence="10">
    <location>
        <begin position="279"/>
        <end position="300"/>
    </location>
</feature>
<dbReference type="GO" id="GO:0046677">
    <property type="term" value="P:response to antibiotic"/>
    <property type="evidence" value="ECO:0007669"/>
    <property type="project" value="UniProtKB-KW"/>
</dbReference>
<feature type="transmembrane region" description="Helical" evidence="10">
    <location>
        <begin position="399"/>
        <end position="420"/>
    </location>
</feature>
<feature type="transmembrane region" description="Helical" evidence="10">
    <location>
        <begin position="243"/>
        <end position="267"/>
    </location>
</feature>
<dbReference type="CDD" id="cd13143">
    <property type="entry name" value="MATE_MepA_like"/>
    <property type="match status" value="1"/>
</dbReference>
<dbReference type="HOGENOM" id="CLU_012893_0_0_9"/>
<dbReference type="Proteomes" id="UP000007969">
    <property type="component" value="Chromosome"/>
</dbReference>
<dbReference type="KEGG" id="ckr:CKR_2390"/>
<dbReference type="PANTHER" id="PTHR43823">
    <property type="entry name" value="SPORULATION PROTEIN YKVU"/>
    <property type="match status" value="1"/>
</dbReference>
<dbReference type="GO" id="GO:0005886">
    <property type="term" value="C:plasma membrane"/>
    <property type="evidence" value="ECO:0007669"/>
    <property type="project" value="UniProtKB-SubCell"/>
</dbReference>
<dbReference type="AlphaFoldDB" id="B9E4L6"/>
<sequence>MYEGGAFYLERSIKLGNEKVSKLLLEFSIPAIVGMLVNSLYIVVDRMFIGRVVGAMAISGVSLTFPIAIIVMAFGMLVGIGAAARISIKLGQNNKQGAEHILGNALVLLIIVSIIVTVLGLILVDPMLIAFGASNNTISYAREFITIILCGSIFQIIGFGLNNVIRSEGNPKKAMTTMLIGGITNIILDFIFIYIFHFGIKGAAFATVIAQCINMIWVLYYFLKGNSMLKIKKGNLILKWETVISIFSIGMSPFAMQLAASVVNIVLNRSLGIYGGDLAIGAMGIINGIVTVTLMPIFGINQGSQPVIGFNYGAELYPRVKKALKLAIIAATVISTAGALCAHIFPNILVGFFNKSDANLTAITVNGIKIYMLLFPVVGFQVVSANFFQAIAKAKVSMFLALSRQVIVLIPMLFLLPHIFGLNGVWMAAPVSDGVASILTGIFLMVQIKKLNSKDKMDPSGNNISLGEI</sequence>
<dbReference type="PANTHER" id="PTHR43823:SF3">
    <property type="entry name" value="MULTIDRUG EXPORT PROTEIN MEPA"/>
    <property type="match status" value="1"/>
</dbReference>
<keyword evidence="7 10" id="KW-1133">Transmembrane helix</keyword>
<evidence type="ECO:0000256" key="8">
    <source>
        <dbReference type="ARBA" id="ARBA00023136"/>
    </source>
</evidence>
<feature type="transmembrane region" description="Helical" evidence="10">
    <location>
        <begin position="326"/>
        <end position="350"/>
    </location>
</feature>
<name>B9E4L6_CLOK1</name>
<evidence type="ECO:0000313" key="12">
    <source>
        <dbReference type="Proteomes" id="UP000007969"/>
    </source>
</evidence>
<evidence type="ECO:0000313" key="11">
    <source>
        <dbReference type="EMBL" id="BAH07441.1"/>
    </source>
</evidence>
<keyword evidence="6 10" id="KW-0812">Transmembrane</keyword>
<feature type="transmembrane region" description="Helical" evidence="10">
    <location>
        <begin position="177"/>
        <end position="197"/>
    </location>
</feature>
<dbReference type="GO" id="GO:0015297">
    <property type="term" value="F:antiporter activity"/>
    <property type="evidence" value="ECO:0007669"/>
    <property type="project" value="InterPro"/>
</dbReference>
<keyword evidence="4" id="KW-0813">Transport</keyword>
<dbReference type="InterPro" id="IPR051327">
    <property type="entry name" value="MATE_MepA_subfamily"/>
</dbReference>
<feature type="transmembrane region" description="Helical" evidence="10">
    <location>
        <begin position="144"/>
        <end position="165"/>
    </location>
</feature>
<keyword evidence="5" id="KW-1003">Cell membrane</keyword>
<evidence type="ECO:0000256" key="2">
    <source>
        <dbReference type="ARBA" id="ARBA00008417"/>
    </source>
</evidence>
<feature type="transmembrane region" description="Helical" evidence="10">
    <location>
        <begin position="203"/>
        <end position="223"/>
    </location>
</feature>
<feature type="transmembrane region" description="Helical" evidence="10">
    <location>
        <begin position="426"/>
        <end position="446"/>
    </location>
</feature>
<evidence type="ECO:0000256" key="3">
    <source>
        <dbReference type="ARBA" id="ARBA00022106"/>
    </source>
</evidence>
<evidence type="ECO:0000256" key="5">
    <source>
        <dbReference type="ARBA" id="ARBA00022475"/>
    </source>
</evidence>
<protein>
    <recommendedName>
        <fullName evidence="3">Multidrug export protein MepA</fullName>
    </recommendedName>
</protein>
<keyword evidence="8 10" id="KW-0472">Membrane</keyword>
<evidence type="ECO:0000256" key="1">
    <source>
        <dbReference type="ARBA" id="ARBA00004651"/>
    </source>
</evidence>
<gene>
    <name evidence="11" type="ordered locus">CKR_2390</name>
</gene>
<dbReference type="GO" id="GO:0042910">
    <property type="term" value="F:xenobiotic transmembrane transporter activity"/>
    <property type="evidence" value="ECO:0007669"/>
    <property type="project" value="InterPro"/>
</dbReference>
<keyword evidence="9" id="KW-0046">Antibiotic resistance</keyword>
<feature type="transmembrane region" description="Helical" evidence="10">
    <location>
        <begin position="23"/>
        <end position="44"/>
    </location>
</feature>
<reference evidence="12" key="1">
    <citation type="submission" date="2005-09" db="EMBL/GenBank/DDBJ databases">
        <title>Complete genome sequence of Clostridium kluyveri and comparative genomics of Clostridia species.</title>
        <authorList>
            <person name="Inui M."/>
            <person name="Nonaka H."/>
            <person name="Shinoda Y."/>
            <person name="Ikenaga Y."/>
            <person name="Abe M."/>
            <person name="Naito K."/>
            <person name="Vertes A.A."/>
            <person name="Yukawa H."/>
        </authorList>
    </citation>
    <scope>NUCLEOTIDE SEQUENCE [LARGE SCALE GENOMIC DNA]</scope>
    <source>
        <strain evidence="12">NBRC 12016</strain>
    </source>
</reference>
<evidence type="ECO:0000256" key="10">
    <source>
        <dbReference type="SAM" id="Phobius"/>
    </source>
</evidence>
<evidence type="ECO:0000256" key="9">
    <source>
        <dbReference type="ARBA" id="ARBA00023251"/>
    </source>
</evidence>
<dbReference type="InterPro" id="IPR048279">
    <property type="entry name" value="MdtK-like"/>
</dbReference>
<evidence type="ECO:0000256" key="4">
    <source>
        <dbReference type="ARBA" id="ARBA00022448"/>
    </source>
</evidence>
<feature type="transmembrane region" description="Helical" evidence="10">
    <location>
        <begin position="56"/>
        <end position="80"/>
    </location>
</feature>
<comment type="subcellular location">
    <subcellularLocation>
        <location evidence="1">Cell membrane</location>
        <topology evidence="1">Multi-pass membrane protein</topology>
    </subcellularLocation>
</comment>
<organism evidence="11 12">
    <name type="scientific">Clostridium kluyveri (strain NBRC 12016)</name>
    <dbReference type="NCBI Taxonomy" id="583346"/>
    <lineage>
        <taxon>Bacteria</taxon>
        <taxon>Bacillati</taxon>
        <taxon>Bacillota</taxon>
        <taxon>Clostridia</taxon>
        <taxon>Eubacteriales</taxon>
        <taxon>Clostridiaceae</taxon>
        <taxon>Clostridium</taxon>
    </lineage>
</organism>
<dbReference type="InterPro" id="IPR045070">
    <property type="entry name" value="MATE_MepA-like"/>
</dbReference>
<proteinExistence type="inferred from homology"/>
<dbReference type="PIRSF" id="PIRSF006603">
    <property type="entry name" value="DinF"/>
    <property type="match status" value="1"/>
</dbReference>